<dbReference type="HAMAP" id="MF_01470">
    <property type="entry name" value="Cas1"/>
    <property type="match status" value="1"/>
</dbReference>
<evidence type="ECO:0000256" key="4">
    <source>
        <dbReference type="ARBA" id="ARBA00022801"/>
    </source>
</evidence>
<dbReference type="EMBL" id="SFBK01000261">
    <property type="protein sequence ID" value="TRU19035.1"/>
    <property type="molecule type" value="Genomic_DNA"/>
</dbReference>
<dbReference type="GO" id="GO:0043571">
    <property type="term" value="P:maintenance of CRISPR repeat elements"/>
    <property type="evidence" value="ECO:0007669"/>
    <property type="project" value="UniProtKB-UniRule"/>
</dbReference>
<dbReference type="PANTHER" id="PTHR34353">
    <property type="entry name" value="CRISPR-ASSOCIATED ENDONUCLEASE CAS1 1"/>
    <property type="match status" value="1"/>
</dbReference>
<proteinExistence type="inferred from homology"/>
<keyword evidence="4 10" id="KW-0378">Hydrolase</keyword>
<name>A0A552D9Z4_MICAE</name>
<dbReference type="GO" id="GO:0046872">
    <property type="term" value="F:metal ion binding"/>
    <property type="evidence" value="ECO:0007669"/>
    <property type="project" value="UniProtKB-UniRule"/>
</dbReference>
<keyword evidence="8 10" id="KW-0464">Manganese</keyword>
<protein>
    <recommendedName>
        <fullName evidence="10">CRISPR-associated endonuclease Cas1</fullName>
        <ecNumber evidence="10">3.1.-.-</ecNumber>
    </recommendedName>
</protein>
<dbReference type="InterPro" id="IPR042206">
    <property type="entry name" value="CRISPR-assoc_Cas1_C"/>
</dbReference>
<dbReference type="Pfam" id="PF01867">
    <property type="entry name" value="Cas_Cas1"/>
    <property type="match status" value="1"/>
</dbReference>
<dbReference type="PANTHER" id="PTHR34353:SF2">
    <property type="entry name" value="CRISPR-ASSOCIATED ENDONUCLEASE CAS1 1"/>
    <property type="match status" value="1"/>
</dbReference>
<evidence type="ECO:0000256" key="9">
    <source>
        <dbReference type="ARBA" id="ARBA00038592"/>
    </source>
</evidence>
<dbReference type="NCBIfam" id="TIGR00287">
    <property type="entry name" value="cas1"/>
    <property type="match status" value="1"/>
</dbReference>
<dbReference type="GO" id="GO:0051607">
    <property type="term" value="P:defense response to virus"/>
    <property type="evidence" value="ECO:0007669"/>
    <property type="project" value="UniProtKB-UniRule"/>
</dbReference>
<evidence type="ECO:0000313" key="11">
    <source>
        <dbReference type="EMBL" id="TRU19035.1"/>
    </source>
</evidence>
<feature type="binding site" evidence="10">
    <location>
        <position position="224"/>
    </location>
    <ligand>
        <name>Mn(2+)</name>
        <dbReference type="ChEBI" id="CHEBI:29035"/>
    </ligand>
</feature>
<feature type="binding site" evidence="10">
    <location>
        <position position="239"/>
    </location>
    <ligand>
        <name>Mn(2+)</name>
        <dbReference type="ChEBI" id="CHEBI:29035"/>
    </ligand>
</feature>
<dbReference type="EC" id="3.1.-.-" evidence="10"/>
<evidence type="ECO:0000256" key="7">
    <source>
        <dbReference type="ARBA" id="ARBA00023125"/>
    </source>
</evidence>
<keyword evidence="1 10" id="KW-0540">Nuclease</keyword>
<gene>
    <name evidence="10 11" type="primary">cas1</name>
    <name evidence="11" type="ORF">EWV80_19915</name>
</gene>
<dbReference type="CDD" id="cd09634">
    <property type="entry name" value="Cas1_I-II-III"/>
    <property type="match status" value="1"/>
</dbReference>
<dbReference type="InterPro" id="IPR002729">
    <property type="entry name" value="CRISPR-assoc_Cas1"/>
</dbReference>
<dbReference type="InterPro" id="IPR050646">
    <property type="entry name" value="Cas1"/>
</dbReference>
<reference evidence="11 12" key="1">
    <citation type="submission" date="2019-01" db="EMBL/GenBank/DDBJ databases">
        <title>Coherence of Microcystis species and biogeography revealed through population genomics.</title>
        <authorList>
            <person name="Perez-Carrascal O.M."/>
            <person name="Terrat Y."/>
            <person name="Giani A."/>
            <person name="Fortin N."/>
            <person name="Tromas N."/>
            <person name="Shapiro B.J."/>
        </authorList>
    </citation>
    <scope>NUCLEOTIDE SEQUENCE [LARGE SCALE GENOMIC DNA]</scope>
    <source>
        <strain evidence="11">Ma_QC_B_20070730_S2</strain>
    </source>
</reference>
<keyword evidence="3 10" id="KW-0255">Endonuclease</keyword>
<dbReference type="GO" id="GO:0016787">
    <property type="term" value="F:hydrolase activity"/>
    <property type="evidence" value="ECO:0007669"/>
    <property type="project" value="UniProtKB-KW"/>
</dbReference>
<dbReference type="Gene3D" id="1.20.120.920">
    <property type="entry name" value="CRISPR-associated endonuclease Cas1, C-terminal domain"/>
    <property type="match status" value="1"/>
</dbReference>
<keyword evidence="5 10" id="KW-0460">Magnesium</keyword>
<evidence type="ECO:0000256" key="10">
    <source>
        <dbReference type="HAMAP-Rule" id="MF_01470"/>
    </source>
</evidence>
<comment type="subunit">
    <text evidence="9 10">Homodimer, forms a heterotetramer with a Cas2 homodimer.</text>
</comment>
<evidence type="ECO:0000256" key="8">
    <source>
        <dbReference type="ARBA" id="ARBA00023211"/>
    </source>
</evidence>
<comment type="similarity">
    <text evidence="10">Belongs to the CRISPR-associated endonuclease Cas1 family.</text>
</comment>
<comment type="caution">
    <text evidence="11">The sequence shown here is derived from an EMBL/GenBank/DDBJ whole genome shotgun (WGS) entry which is preliminary data.</text>
</comment>
<feature type="binding site" evidence="10">
    <location>
        <position position="159"/>
    </location>
    <ligand>
        <name>Mn(2+)</name>
        <dbReference type="ChEBI" id="CHEBI:29035"/>
    </ligand>
</feature>
<dbReference type="Proteomes" id="UP000320551">
    <property type="component" value="Unassembled WGS sequence"/>
</dbReference>
<evidence type="ECO:0000256" key="5">
    <source>
        <dbReference type="ARBA" id="ARBA00022842"/>
    </source>
</evidence>
<evidence type="ECO:0000313" key="12">
    <source>
        <dbReference type="Proteomes" id="UP000320551"/>
    </source>
</evidence>
<accession>A0A552D9Z4</accession>
<dbReference type="AlphaFoldDB" id="A0A552D9Z4"/>
<keyword evidence="2 10" id="KW-0479">Metal-binding</keyword>
<evidence type="ECO:0000256" key="3">
    <source>
        <dbReference type="ARBA" id="ARBA00022759"/>
    </source>
</evidence>
<evidence type="ECO:0000256" key="6">
    <source>
        <dbReference type="ARBA" id="ARBA00023118"/>
    </source>
</evidence>
<evidence type="ECO:0000256" key="1">
    <source>
        <dbReference type="ARBA" id="ARBA00022722"/>
    </source>
</evidence>
<dbReference type="GO" id="GO:0004519">
    <property type="term" value="F:endonuclease activity"/>
    <property type="evidence" value="ECO:0007669"/>
    <property type="project" value="UniProtKB-UniRule"/>
</dbReference>
<dbReference type="GO" id="GO:0003677">
    <property type="term" value="F:DNA binding"/>
    <property type="evidence" value="ECO:0007669"/>
    <property type="project" value="UniProtKB-KW"/>
</dbReference>
<keyword evidence="7 10" id="KW-0238">DNA-binding</keyword>
<keyword evidence="6 10" id="KW-0051">Antiviral defense</keyword>
<dbReference type="Gene3D" id="3.100.10.20">
    <property type="entry name" value="CRISPR-associated endonuclease Cas1, N-terminal domain"/>
    <property type="match status" value="1"/>
</dbReference>
<evidence type="ECO:0000256" key="2">
    <source>
        <dbReference type="ARBA" id="ARBA00022723"/>
    </source>
</evidence>
<comment type="function">
    <text evidence="10">CRISPR (clustered regularly interspaced short palindromic repeat), is an adaptive immune system that provides protection against mobile genetic elements (viruses, transposable elements and conjugative plasmids). CRISPR clusters contain spacers, sequences complementary to antecedent mobile elements, and target invading nucleic acids. CRISPR clusters are transcribed and processed into CRISPR RNA (crRNA). Acts as a dsDNA endonuclease. Involved in the integration of spacer DNA into the CRISPR cassette.</text>
</comment>
<organism evidence="11 12">
    <name type="scientific">Microcystis aeruginosa Ma_QC_B_20070730_S2</name>
    <dbReference type="NCBI Taxonomy" id="2486256"/>
    <lineage>
        <taxon>Bacteria</taxon>
        <taxon>Bacillati</taxon>
        <taxon>Cyanobacteriota</taxon>
        <taxon>Cyanophyceae</taxon>
        <taxon>Oscillatoriophycideae</taxon>
        <taxon>Chroococcales</taxon>
        <taxon>Microcystaceae</taxon>
        <taxon>Microcystis</taxon>
    </lineage>
</organism>
<dbReference type="InterPro" id="IPR042211">
    <property type="entry name" value="CRISPR-assoc_Cas1_N"/>
</dbReference>
<comment type="cofactor">
    <cofactor evidence="10">
        <name>Mg(2+)</name>
        <dbReference type="ChEBI" id="CHEBI:18420"/>
    </cofactor>
    <cofactor evidence="10">
        <name>Mn(2+)</name>
        <dbReference type="ChEBI" id="CHEBI:29035"/>
    </cofactor>
</comment>
<sequence length="334" mass="38681">MFTLYLTETPSILKADSKNFQIFKQQKIFRKIPIESVKQIILFPGVQVSRQSENAVKHYRIPILFIAEQGQILVHCDRGKPLSGKHIDRQKQCQQDQAFSRAFARTLLRAKIHNRQTILLQSLTSNTYCLAIRQALDKLTLLKGDLPSAKTVQTLWRIEKQASYFYRRAFPFLLPDSFQIQPSPTLPRNSSVNTLLNLGYAFLSQSLYHLITRSGLDPEIGHFHTSCSNHTPLVCDLMEQFRPQLVEELIVESLHFRQLTREDFIENDTRDHGLLSPLGIAKFIDCWESKLQTIVCHWLAGNMTYHQALEWQVQQYISHLQGASDSYLPLLMKW</sequence>